<dbReference type="AlphaFoldDB" id="A0A3B1B8H3"/>
<dbReference type="SUPFAM" id="SSF46626">
    <property type="entry name" value="Cytochrome c"/>
    <property type="match status" value="2"/>
</dbReference>
<comment type="cofactor">
    <cofactor evidence="1">
        <name>heme c</name>
        <dbReference type="ChEBI" id="CHEBI:61717"/>
    </cofactor>
</comment>
<evidence type="ECO:0000256" key="9">
    <source>
        <dbReference type="ARBA" id="ARBA00022660"/>
    </source>
</evidence>
<evidence type="ECO:0000256" key="3">
    <source>
        <dbReference type="ARBA" id="ARBA00004673"/>
    </source>
</evidence>
<comment type="pathway">
    <text evidence="3">Energy metabolism; oxidative phosphorylation.</text>
</comment>
<evidence type="ECO:0000256" key="15">
    <source>
        <dbReference type="ARBA" id="ARBA00022989"/>
    </source>
</evidence>
<evidence type="ECO:0000256" key="18">
    <source>
        <dbReference type="ARBA" id="ARBA00023065"/>
    </source>
</evidence>
<evidence type="ECO:0000256" key="11">
    <source>
        <dbReference type="ARBA" id="ARBA00022723"/>
    </source>
</evidence>
<dbReference type="PANTHER" id="PTHR33751:SF1">
    <property type="entry name" value="CBB3-TYPE CYTOCHROME C OXIDASE SUBUNIT FIXP"/>
    <property type="match status" value="1"/>
</dbReference>
<keyword evidence="5" id="KW-0813">Transport</keyword>
<evidence type="ECO:0000256" key="19">
    <source>
        <dbReference type="ARBA" id="ARBA00023136"/>
    </source>
</evidence>
<name>A0A3B1B8H3_9ZZZZ</name>
<evidence type="ECO:0000256" key="12">
    <source>
        <dbReference type="ARBA" id="ARBA00022737"/>
    </source>
</evidence>
<evidence type="ECO:0000256" key="10">
    <source>
        <dbReference type="ARBA" id="ARBA00022692"/>
    </source>
</evidence>
<evidence type="ECO:0000256" key="1">
    <source>
        <dbReference type="ARBA" id="ARBA00001926"/>
    </source>
</evidence>
<keyword evidence="12" id="KW-0677">Repeat</keyword>
<dbReference type="InterPro" id="IPR036909">
    <property type="entry name" value="Cyt_c-like_dom_sf"/>
</dbReference>
<reference evidence="23" key="1">
    <citation type="submission" date="2018-06" db="EMBL/GenBank/DDBJ databases">
        <authorList>
            <person name="Zhirakovskaya E."/>
        </authorList>
    </citation>
    <scope>NUCLEOTIDE SEQUENCE</scope>
</reference>
<dbReference type="GO" id="GO:0006119">
    <property type="term" value="P:oxidative phosphorylation"/>
    <property type="evidence" value="ECO:0007669"/>
    <property type="project" value="UniProtKB-UniPathway"/>
</dbReference>
<keyword evidence="13" id="KW-0375">Hydrogen ion transport</keyword>
<dbReference type="InterPro" id="IPR009056">
    <property type="entry name" value="Cyt_c-like_dom"/>
</dbReference>
<evidence type="ECO:0000256" key="5">
    <source>
        <dbReference type="ARBA" id="ARBA00022448"/>
    </source>
</evidence>
<evidence type="ECO:0000256" key="21">
    <source>
        <dbReference type="SAM" id="Phobius"/>
    </source>
</evidence>
<keyword evidence="16 23" id="KW-0560">Oxidoreductase</keyword>
<dbReference type="GO" id="GO:0020037">
    <property type="term" value="F:heme binding"/>
    <property type="evidence" value="ECO:0007669"/>
    <property type="project" value="InterPro"/>
</dbReference>
<dbReference type="InterPro" id="IPR008168">
    <property type="entry name" value="Cyt_C_IC"/>
</dbReference>
<dbReference type="Pfam" id="PF14715">
    <property type="entry name" value="FixP_N"/>
    <property type="match status" value="1"/>
</dbReference>
<dbReference type="PRINTS" id="PR00605">
    <property type="entry name" value="CYTCHROMECIC"/>
</dbReference>
<evidence type="ECO:0000259" key="22">
    <source>
        <dbReference type="PROSITE" id="PS51007"/>
    </source>
</evidence>
<dbReference type="GO" id="GO:0005506">
    <property type="term" value="F:iron ion binding"/>
    <property type="evidence" value="ECO:0007669"/>
    <property type="project" value="InterPro"/>
</dbReference>
<organism evidence="23">
    <name type="scientific">hydrothermal vent metagenome</name>
    <dbReference type="NCBI Taxonomy" id="652676"/>
    <lineage>
        <taxon>unclassified sequences</taxon>
        <taxon>metagenomes</taxon>
        <taxon>ecological metagenomes</taxon>
    </lineage>
</organism>
<evidence type="ECO:0000256" key="2">
    <source>
        <dbReference type="ARBA" id="ARBA00004533"/>
    </source>
</evidence>
<dbReference type="GO" id="GO:1902600">
    <property type="term" value="P:proton transmembrane transport"/>
    <property type="evidence" value="ECO:0007669"/>
    <property type="project" value="UniProtKB-KW"/>
</dbReference>
<evidence type="ECO:0000256" key="8">
    <source>
        <dbReference type="ARBA" id="ARBA00022617"/>
    </source>
</evidence>
<dbReference type="UniPathway" id="UPA00705"/>
<feature type="domain" description="Cytochrome c" evidence="22">
    <location>
        <begin position="190"/>
        <end position="282"/>
    </location>
</feature>
<dbReference type="Pfam" id="PF00034">
    <property type="entry name" value="Cytochrom_C"/>
    <property type="match status" value="1"/>
</dbReference>
<keyword evidence="15 21" id="KW-1133">Transmembrane helix</keyword>
<dbReference type="InterPro" id="IPR004678">
    <property type="entry name" value="Cyt_c_oxidase_cbb3_su3"/>
</dbReference>
<dbReference type="PANTHER" id="PTHR33751">
    <property type="entry name" value="CBB3-TYPE CYTOCHROME C OXIDASE SUBUNIT FIXP"/>
    <property type="match status" value="1"/>
</dbReference>
<evidence type="ECO:0000256" key="20">
    <source>
        <dbReference type="ARBA" id="ARBA00029635"/>
    </source>
</evidence>
<dbReference type="InterPro" id="IPR038414">
    <property type="entry name" value="CcoP_N_sf"/>
</dbReference>
<gene>
    <name evidence="23" type="ORF">MNBD_GAMMA20-1905</name>
</gene>
<keyword evidence="17" id="KW-0408">Iron</keyword>
<keyword evidence="7" id="KW-0997">Cell inner membrane</keyword>
<evidence type="ECO:0000256" key="4">
    <source>
        <dbReference type="ARBA" id="ARBA00006113"/>
    </source>
</evidence>
<keyword evidence="18" id="KW-0406">Ion transport</keyword>
<dbReference type="PIRSF" id="PIRSF000006">
    <property type="entry name" value="Cbb3-Cox_fixP"/>
    <property type="match status" value="1"/>
</dbReference>
<comment type="similarity">
    <text evidence="4">Belongs to the CcoP / FixP family.</text>
</comment>
<feature type="transmembrane region" description="Helical" evidence="21">
    <location>
        <begin position="30"/>
        <end position="48"/>
    </location>
</feature>
<dbReference type="Gene3D" id="1.10.760.10">
    <property type="entry name" value="Cytochrome c-like domain"/>
    <property type="match status" value="2"/>
</dbReference>
<dbReference type="NCBIfam" id="TIGR00782">
    <property type="entry name" value="ccoP"/>
    <property type="match status" value="1"/>
</dbReference>
<evidence type="ECO:0000256" key="16">
    <source>
        <dbReference type="ARBA" id="ARBA00023002"/>
    </source>
</evidence>
<keyword evidence="10 21" id="KW-0812">Transmembrane</keyword>
<comment type="subcellular location">
    <subcellularLocation>
        <location evidence="2">Cell inner membrane</location>
    </subcellularLocation>
</comment>
<keyword evidence="8" id="KW-0349">Heme</keyword>
<keyword evidence="11" id="KW-0479">Metal-binding</keyword>
<proteinExistence type="inferred from homology"/>
<evidence type="ECO:0000313" key="23">
    <source>
        <dbReference type="EMBL" id="VAX01337.1"/>
    </source>
</evidence>
<dbReference type="EMBL" id="UOFU01000226">
    <property type="protein sequence ID" value="VAX01337.1"/>
    <property type="molecule type" value="Genomic_DNA"/>
</dbReference>
<evidence type="ECO:0000256" key="6">
    <source>
        <dbReference type="ARBA" id="ARBA00022475"/>
    </source>
</evidence>
<feature type="domain" description="Cytochrome c" evidence="22">
    <location>
        <begin position="106"/>
        <end position="185"/>
    </location>
</feature>
<dbReference type="Pfam" id="PF13442">
    <property type="entry name" value="Cytochrome_CBB3"/>
    <property type="match status" value="1"/>
</dbReference>
<dbReference type="GO" id="GO:0016491">
    <property type="term" value="F:oxidoreductase activity"/>
    <property type="evidence" value="ECO:0007669"/>
    <property type="project" value="UniProtKB-KW"/>
</dbReference>
<evidence type="ECO:0000256" key="17">
    <source>
        <dbReference type="ARBA" id="ARBA00023004"/>
    </source>
</evidence>
<keyword evidence="6" id="KW-1003">Cell membrane</keyword>
<protein>
    <recommendedName>
        <fullName evidence="20">Cytochrome c oxidase subunit III</fullName>
    </recommendedName>
</protein>
<dbReference type="InterPro" id="IPR050597">
    <property type="entry name" value="Cytochrome_c_Oxidase_Subunit"/>
</dbReference>
<sequence>MSDKKTNQVGDTGHVWDDNLRELLNEPPRWWMISFYASIAWVLVYFLLYPSIPLIDSHTKGIMGWTQIKEYKEDLEKIEQVRAPWENKLKGMSAAAILADSDLTNYTISSAKVLFGDRCAACHGAGGAGNPGFPVLADDDWLFGGSVESIQESITAGRQGMMPGYASQISATEVDELANFVMALSQGNGDSQPAGKALFDSSGCSGCHGADGAGMHMMGSANLTDGIWRFSSQDQLESVKYTIANGVNTGEDTARNAVMPSFENQLSAGDITKLAVFVHQLGGGQ</sequence>
<evidence type="ECO:0000256" key="13">
    <source>
        <dbReference type="ARBA" id="ARBA00022781"/>
    </source>
</evidence>
<dbReference type="PROSITE" id="PS51007">
    <property type="entry name" value="CYTC"/>
    <property type="match status" value="2"/>
</dbReference>
<keyword evidence="14" id="KW-0249">Electron transport</keyword>
<dbReference type="GO" id="GO:0005886">
    <property type="term" value="C:plasma membrane"/>
    <property type="evidence" value="ECO:0007669"/>
    <property type="project" value="UniProtKB-SubCell"/>
</dbReference>
<evidence type="ECO:0000256" key="7">
    <source>
        <dbReference type="ARBA" id="ARBA00022519"/>
    </source>
</evidence>
<evidence type="ECO:0000256" key="14">
    <source>
        <dbReference type="ARBA" id="ARBA00022982"/>
    </source>
</evidence>
<dbReference type="GO" id="GO:0009055">
    <property type="term" value="F:electron transfer activity"/>
    <property type="evidence" value="ECO:0007669"/>
    <property type="project" value="InterPro"/>
</dbReference>
<keyword evidence="9" id="KW-0679">Respiratory chain</keyword>
<dbReference type="InterPro" id="IPR032858">
    <property type="entry name" value="CcoP_N"/>
</dbReference>
<dbReference type="Gene3D" id="6.10.280.130">
    <property type="match status" value="1"/>
</dbReference>
<accession>A0A3B1B8H3</accession>
<keyword evidence="19 21" id="KW-0472">Membrane</keyword>